<dbReference type="EMBL" id="PUFI01000015">
    <property type="protein sequence ID" value="TDG67526.1"/>
    <property type="molecule type" value="Genomic_DNA"/>
</dbReference>
<feature type="transmembrane region" description="Helical" evidence="1">
    <location>
        <begin position="7"/>
        <end position="25"/>
    </location>
</feature>
<evidence type="ECO:0000256" key="1">
    <source>
        <dbReference type="SAM" id="Phobius"/>
    </source>
</evidence>
<dbReference type="Proteomes" id="UP000295681">
    <property type="component" value="Unassembled WGS sequence"/>
</dbReference>
<evidence type="ECO:0000313" key="2">
    <source>
        <dbReference type="EMBL" id="TDG67526.1"/>
    </source>
</evidence>
<accession>A0A4R5N7V9</accession>
<reference evidence="2 3" key="1">
    <citation type="journal article" date="2019" name="Appl. Microbiol. Biotechnol.">
        <title>Uncovering carbohydrate metabolism through a genotype-phenotype association study of 56 lactic acid bacteria genomes.</title>
        <authorList>
            <person name="Buron-Moles G."/>
            <person name="Chailyan A."/>
            <person name="Dolejs I."/>
            <person name="Forster J."/>
            <person name="Miks M.H."/>
        </authorList>
    </citation>
    <scope>NUCLEOTIDE SEQUENCE [LARGE SCALE GENOMIC DNA]</scope>
    <source>
        <strain evidence="2 3">ATCC 700006</strain>
    </source>
</reference>
<evidence type="ECO:0000313" key="3">
    <source>
        <dbReference type="Proteomes" id="UP000295681"/>
    </source>
</evidence>
<gene>
    <name evidence="2" type="ORF">C5L23_001325</name>
</gene>
<keyword evidence="1" id="KW-0812">Transmembrane</keyword>
<name>A0A4R5N7V9_9LACO</name>
<protein>
    <submittedName>
        <fullName evidence="2">Uncharacterized protein</fullName>
    </submittedName>
</protein>
<dbReference type="RefSeq" id="WP_010007125.1">
    <property type="nucleotide sequence ID" value="NZ_JAGYGP010000001.1"/>
</dbReference>
<keyword evidence="1" id="KW-0472">Membrane</keyword>
<keyword evidence="1" id="KW-1133">Transmembrane helix</keyword>
<feature type="transmembrane region" description="Helical" evidence="1">
    <location>
        <begin position="31"/>
        <end position="49"/>
    </location>
</feature>
<dbReference type="STRING" id="907931.GCA_000165675_01469"/>
<keyword evidence="3" id="KW-1185">Reference proteome</keyword>
<dbReference type="AlphaFoldDB" id="A0A4R5N7V9"/>
<comment type="caution">
    <text evidence="2">The sequence shown here is derived from an EMBL/GenBank/DDBJ whole genome shotgun (WGS) entry which is preliminary data.</text>
</comment>
<proteinExistence type="predicted"/>
<sequence length="52" mass="5811">MQKKDLIISCIAIVLLFASLVSWVLKNTELAIITSNLGLALLAISYLWLHKQ</sequence>
<organism evidence="2 3">
    <name type="scientific">Leuconostoc fallax</name>
    <dbReference type="NCBI Taxonomy" id="1251"/>
    <lineage>
        <taxon>Bacteria</taxon>
        <taxon>Bacillati</taxon>
        <taxon>Bacillota</taxon>
        <taxon>Bacilli</taxon>
        <taxon>Lactobacillales</taxon>
        <taxon>Lactobacillaceae</taxon>
        <taxon>Leuconostoc</taxon>
    </lineage>
</organism>